<dbReference type="PROSITE" id="PS51318">
    <property type="entry name" value="TAT"/>
    <property type="match status" value="1"/>
</dbReference>
<dbReference type="Gene3D" id="2.60.40.680">
    <property type="match status" value="1"/>
</dbReference>
<name>A0A1H9RGG4_9EURY</name>
<gene>
    <name evidence="3" type="ORF">SAMN04489841_4394</name>
</gene>
<organism evidence="3 4">
    <name type="scientific">Natrinema salaciae</name>
    <dbReference type="NCBI Taxonomy" id="1186196"/>
    <lineage>
        <taxon>Archaea</taxon>
        <taxon>Methanobacteriati</taxon>
        <taxon>Methanobacteriota</taxon>
        <taxon>Stenosarchaea group</taxon>
        <taxon>Halobacteria</taxon>
        <taxon>Halobacteriales</taxon>
        <taxon>Natrialbaceae</taxon>
        <taxon>Natrinema</taxon>
    </lineage>
</organism>
<keyword evidence="2" id="KW-0812">Transmembrane</keyword>
<evidence type="ECO:0008006" key="5">
    <source>
        <dbReference type="Google" id="ProtNLM"/>
    </source>
</evidence>
<keyword evidence="4" id="KW-1185">Reference proteome</keyword>
<sequence>MGRPPRRTALTAAVCVAVGLAVGLASPGMAASGASADAGATPAAAESRLVVTDATVEPGETASHRIALTDAPNGLAGFKLTLELSTDDATISDAAYPDTYGKTTPPHVSDDGQSVTVEAADLTDEVTAGATDVTLATVEVHGTDAGSTALEVTGMQADADGGDRIAPSLEAGTLTVTDDGSAPTETQSGRSADGTERDDSIPGFAAGTTIVALAALVVALLARSRRDPR</sequence>
<reference evidence="4" key="1">
    <citation type="submission" date="2016-10" db="EMBL/GenBank/DDBJ databases">
        <authorList>
            <person name="Varghese N."/>
            <person name="Submissions S."/>
        </authorList>
    </citation>
    <scope>NUCLEOTIDE SEQUENCE [LARGE SCALE GENOMIC DNA]</scope>
    <source>
        <strain evidence="4">DSM 25055</strain>
    </source>
</reference>
<evidence type="ECO:0000256" key="2">
    <source>
        <dbReference type="SAM" id="Phobius"/>
    </source>
</evidence>
<dbReference type="AlphaFoldDB" id="A0A1H9RGG4"/>
<keyword evidence="2" id="KW-0472">Membrane</keyword>
<dbReference type="InterPro" id="IPR006311">
    <property type="entry name" value="TAT_signal"/>
</dbReference>
<feature type="transmembrane region" description="Helical" evidence="2">
    <location>
        <begin position="201"/>
        <end position="222"/>
    </location>
</feature>
<keyword evidence="2" id="KW-1133">Transmembrane helix</keyword>
<dbReference type="RefSeq" id="WP_175480228.1">
    <property type="nucleotide sequence ID" value="NZ_FOFD01000007.1"/>
</dbReference>
<accession>A0A1H9RGG4</accession>
<dbReference type="EMBL" id="FOFD01000007">
    <property type="protein sequence ID" value="SER71900.1"/>
    <property type="molecule type" value="Genomic_DNA"/>
</dbReference>
<evidence type="ECO:0000313" key="4">
    <source>
        <dbReference type="Proteomes" id="UP000199114"/>
    </source>
</evidence>
<evidence type="ECO:0000313" key="3">
    <source>
        <dbReference type="EMBL" id="SER71900.1"/>
    </source>
</evidence>
<dbReference type="Proteomes" id="UP000199114">
    <property type="component" value="Unassembled WGS sequence"/>
</dbReference>
<dbReference type="OrthoDB" id="205091at2157"/>
<evidence type="ECO:0000256" key="1">
    <source>
        <dbReference type="SAM" id="MobiDB-lite"/>
    </source>
</evidence>
<feature type="compositionally biased region" description="Polar residues" evidence="1">
    <location>
        <begin position="174"/>
        <end position="190"/>
    </location>
</feature>
<feature type="region of interest" description="Disordered" evidence="1">
    <location>
        <begin position="174"/>
        <end position="201"/>
    </location>
</feature>
<proteinExistence type="predicted"/>
<protein>
    <recommendedName>
        <fullName evidence="5">PGF-CTERM protein</fullName>
    </recommendedName>
</protein>
<dbReference type="STRING" id="1186196.SAMN04489841_4394"/>